<proteinExistence type="predicted"/>
<dbReference type="EMBL" id="CP097510">
    <property type="protein sequence ID" value="URE32560.1"/>
    <property type="molecule type" value="Genomic_DNA"/>
</dbReference>
<name>A0A9E7HG42_9LILI</name>
<dbReference type="Proteomes" id="UP001055439">
    <property type="component" value="Chromosome 8"/>
</dbReference>
<evidence type="ECO:0000313" key="2">
    <source>
        <dbReference type="Proteomes" id="UP001055439"/>
    </source>
</evidence>
<evidence type="ECO:0000313" key="1">
    <source>
        <dbReference type="EMBL" id="URE32560.1"/>
    </source>
</evidence>
<gene>
    <name evidence="1" type="ORF">MUK42_17082</name>
</gene>
<organism evidence="1 2">
    <name type="scientific">Musa troglodytarum</name>
    <name type="common">fe'i banana</name>
    <dbReference type="NCBI Taxonomy" id="320322"/>
    <lineage>
        <taxon>Eukaryota</taxon>
        <taxon>Viridiplantae</taxon>
        <taxon>Streptophyta</taxon>
        <taxon>Embryophyta</taxon>
        <taxon>Tracheophyta</taxon>
        <taxon>Spermatophyta</taxon>
        <taxon>Magnoliopsida</taxon>
        <taxon>Liliopsida</taxon>
        <taxon>Zingiberales</taxon>
        <taxon>Musaceae</taxon>
        <taxon>Musa</taxon>
    </lineage>
</organism>
<accession>A0A9E7HG42</accession>
<sequence>MTFLLFQPPSRLPLPRFRAPFSRPPLSSSCKTFATIRRREEHHASGRWSRTHRSRVFSAAVAQPLVVITSTAVAQPSVAGGAAPALLHSIWPDPQSPVVQELRPAASNEHPAQAQQWPDQSARTGGVIEISSLCSPSSAETEPSLHRQPLLCEISLSRSYAKSPCPLPPASSQKKRTVRSRAARSLGVTKTVRFTGTGSSLFPSCPLPPVSSLPAVSSPSSLPPLESQPQTLFASDCDCGTSLVHGGTSLVHRVVAKNSLPSAVPLFPAATVVPFCCPCPAICNSTFSRFHSRPNAKRTSLF</sequence>
<dbReference type="AlphaFoldDB" id="A0A9E7HG42"/>
<keyword evidence="2" id="KW-1185">Reference proteome</keyword>
<reference evidence="1" key="1">
    <citation type="submission" date="2022-05" db="EMBL/GenBank/DDBJ databases">
        <title>The Musa troglodytarum L. genome provides insights into the mechanism of non-climacteric behaviour and enrichment of carotenoids.</title>
        <authorList>
            <person name="Wang J."/>
        </authorList>
    </citation>
    <scope>NUCLEOTIDE SEQUENCE</scope>
    <source>
        <tissue evidence="1">Leaf</tissue>
    </source>
</reference>
<protein>
    <submittedName>
        <fullName evidence="1">Uncharacterized protein</fullName>
    </submittedName>
</protein>